<dbReference type="Pfam" id="PF00512">
    <property type="entry name" value="HisKA"/>
    <property type="match status" value="1"/>
</dbReference>
<keyword evidence="8" id="KW-0175">Coiled coil</keyword>
<evidence type="ECO:0000256" key="3">
    <source>
        <dbReference type="ARBA" id="ARBA00022553"/>
    </source>
</evidence>
<dbReference type="PRINTS" id="PR00996">
    <property type="entry name" value="CHERMTFRASE"/>
</dbReference>
<dbReference type="InterPro" id="IPR036890">
    <property type="entry name" value="HATPase_C_sf"/>
</dbReference>
<feature type="domain" description="Histidine kinase" evidence="10">
    <location>
        <begin position="1035"/>
        <end position="1253"/>
    </location>
</feature>
<dbReference type="Proteomes" id="UP000317835">
    <property type="component" value="Chromosome"/>
</dbReference>
<dbReference type="InterPro" id="IPR035909">
    <property type="entry name" value="CheB_C"/>
</dbReference>
<dbReference type="Gene3D" id="3.40.50.180">
    <property type="entry name" value="Methylesterase CheB, C-terminal domain"/>
    <property type="match status" value="1"/>
</dbReference>
<keyword evidence="4 14" id="KW-0808">Transferase</keyword>
<dbReference type="EMBL" id="CP036426">
    <property type="protein sequence ID" value="QDV32179.1"/>
    <property type="molecule type" value="Genomic_DNA"/>
</dbReference>
<keyword evidence="3 7" id="KW-0597">Phosphoprotein</keyword>
<dbReference type="SUPFAM" id="SSF55874">
    <property type="entry name" value="ATPase domain of HSP90 chaperone/DNA topoisomerase II/histidine kinase"/>
    <property type="match status" value="1"/>
</dbReference>
<dbReference type="InterPro" id="IPR001789">
    <property type="entry name" value="Sig_transdc_resp-reg_receiver"/>
</dbReference>
<dbReference type="InterPro" id="IPR003594">
    <property type="entry name" value="HATPase_dom"/>
</dbReference>
<dbReference type="PROSITE" id="PS50123">
    <property type="entry name" value="CHER"/>
    <property type="match status" value="1"/>
</dbReference>
<dbReference type="InterPro" id="IPR003661">
    <property type="entry name" value="HisK_dim/P_dom"/>
</dbReference>
<dbReference type="SUPFAM" id="SSF55785">
    <property type="entry name" value="PYP-like sensor domain (PAS domain)"/>
    <property type="match status" value="2"/>
</dbReference>
<evidence type="ECO:0000259" key="12">
    <source>
        <dbReference type="PROSITE" id="PS50122"/>
    </source>
</evidence>
<evidence type="ECO:0000259" key="13">
    <source>
        <dbReference type="PROSITE" id="PS50123"/>
    </source>
</evidence>
<dbReference type="InterPro" id="IPR035965">
    <property type="entry name" value="PAS-like_dom_sf"/>
</dbReference>
<dbReference type="PROSITE" id="PS50122">
    <property type="entry name" value="CHEB"/>
    <property type="match status" value="1"/>
</dbReference>
<feature type="coiled-coil region" evidence="8">
    <location>
        <begin position="677"/>
        <end position="764"/>
    </location>
</feature>
<dbReference type="PROSITE" id="PS50109">
    <property type="entry name" value="HIS_KIN"/>
    <property type="match status" value="1"/>
</dbReference>
<dbReference type="OrthoDB" id="288469at2"/>
<dbReference type="GO" id="GO:0008984">
    <property type="term" value="F:protein-glutamate methylesterase activity"/>
    <property type="evidence" value="ECO:0007669"/>
    <property type="project" value="InterPro"/>
</dbReference>
<evidence type="ECO:0000256" key="4">
    <source>
        <dbReference type="ARBA" id="ARBA00022679"/>
    </source>
</evidence>
<dbReference type="RefSeq" id="WP_145266037.1">
    <property type="nucleotide sequence ID" value="NZ_CP036426.1"/>
</dbReference>
<dbReference type="NCBIfam" id="TIGR00229">
    <property type="entry name" value="sensory_box"/>
    <property type="match status" value="1"/>
</dbReference>
<dbReference type="InterPro" id="IPR050903">
    <property type="entry name" value="Bact_Chemotaxis_MeTrfase"/>
</dbReference>
<dbReference type="Pfam" id="PF02518">
    <property type="entry name" value="HATPase_c"/>
    <property type="match status" value="1"/>
</dbReference>
<dbReference type="SUPFAM" id="SSF52738">
    <property type="entry name" value="Methylesterase CheB, C-terminal domain"/>
    <property type="match status" value="1"/>
</dbReference>
<dbReference type="InterPro" id="IPR000673">
    <property type="entry name" value="Sig_transdc_resp-reg_Me-estase"/>
</dbReference>
<dbReference type="EC" id="2.7.13.3" evidence="2"/>
<dbReference type="SMART" id="SM00388">
    <property type="entry name" value="HisKA"/>
    <property type="match status" value="1"/>
</dbReference>
<dbReference type="InterPro" id="IPR029063">
    <property type="entry name" value="SAM-dependent_MTases_sf"/>
</dbReference>
<dbReference type="Gene3D" id="3.30.450.20">
    <property type="entry name" value="PAS domain"/>
    <property type="match status" value="2"/>
</dbReference>
<feature type="compositionally biased region" description="Acidic residues" evidence="9">
    <location>
        <begin position="1"/>
        <end position="10"/>
    </location>
</feature>
<dbReference type="Pfam" id="PF01339">
    <property type="entry name" value="CheB_methylest"/>
    <property type="match status" value="1"/>
</dbReference>
<dbReference type="Gene3D" id="1.10.287.130">
    <property type="match status" value="1"/>
</dbReference>
<dbReference type="SMART" id="SM00387">
    <property type="entry name" value="HATPase_c"/>
    <property type="match status" value="1"/>
</dbReference>
<feature type="domain" description="Response regulatory" evidence="11">
    <location>
        <begin position="1272"/>
        <end position="1388"/>
    </location>
</feature>
<dbReference type="InterPro" id="IPR022641">
    <property type="entry name" value="CheR_N"/>
</dbReference>
<evidence type="ECO:0000256" key="8">
    <source>
        <dbReference type="SAM" id="Coils"/>
    </source>
</evidence>
<dbReference type="PANTHER" id="PTHR24422">
    <property type="entry name" value="CHEMOTAXIS PROTEIN METHYLTRANSFERASE"/>
    <property type="match status" value="1"/>
</dbReference>
<dbReference type="CDD" id="cd16434">
    <property type="entry name" value="CheB-CheR_fusion"/>
    <property type="match status" value="1"/>
</dbReference>
<dbReference type="GO" id="GO:0006935">
    <property type="term" value="P:chemotaxis"/>
    <property type="evidence" value="ECO:0007669"/>
    <property type="project" value="UniProtKB-UniRule"/>
</dbReference>
<feature type="active site" evidence="6">
    <location>
        <position position="66"/>
    </location>
</feature>
<dbReference type="InterPro" id="IPR036097">
    <property type="entry name" value="HisK_dim/P_sf"/>
</dbReference>
<dbReference type="SUPFAM" id="SSF53335">
    <property type="entry name" value="S-adenosyl-L-methionine-dependent methyltransferases"/>
    <property type="match status" value="1"/>
</dbReference>
<feature type="domain" description="CheR-type methyltransferase" evidence="13">
    <location>
        <begin position="234"/>
        <end position="479"/>
    </location>
</feature>
<dbReference type="GO" id="GO:0005737">
    <property type="term" value="C:cytoplasm"/>
    <property type="evidence" value="ECO:0007669"/>
    <property type="project" value="InterPro"/>
</dbReference>
<dbReference type="SMART" id="SM00448">
    <property type="entry name" value="REC"/>
    <property type="match status" value="1"/>
</dbReference>
<protein>
    <recommendedName>
        <fullName evidence="2">histidine kinase</fullName>
        <ecNumber evidence="2">2.7.13.3</ecNumber>
    </recommendedName>
</protein>
<dbReference type="Gene3D" id="3.40.50.150">
    <property type="entry name" value="Vaccinia Virus protein VP39"/>
    <property type="match status" value="1"/>
</dbReference>
<dbReference type="Gene3D" id="3.40.50.2300">
    <property type="match status" value="1"/>
</dbReference>
<dbReference type="KEGG" id="tpla:ElP_00020"/>
<evidence type="ECO:0000256" key="7">
    <source>
        <dbReference type="PROSITE-ProRule" id="PRU00169"/>
    </source>
</evidence>
<reference evidence="14 15" key="1">
    <citation type="submission" date="2019-02" db="EMBL/GenBank/DDBJ databases">
        <title>Deep-cultivation of Planctomycetes and their phenomic and genomic characterization uncovers novel biology.</title>
        <authorList>
            <person name="Wiegand S."/>
            <person name="Jogler M."/>
            <person name="Boedeker C."/>
            <person name="Pinto D."/>
            <person name="Vollmers J."/>
            <person name="Rivas-Marin E."/>
            <person name="Kohn T."/>
            <person name="Peeters S.H."/>
            <person name="Heuer A."/>
            <person name="Rast P."/>
            <person name="Oberbeckmann S."/>
            <person name="Bunk B."/>
            <person name="Jeske O."/>
            <person name="Meyerdierks A."/>
            <person name="Storesund J.E."/>
            <person name="Kallscheuer N."/>
            <person name="Luecker S."/>
            <person name="Lage O.M."/>
            <person name="Pohl T."/>
            <person name="Merkel B.J."/>
            <person name="Hornburger P."/>
            <person name="Mueller R.-W."/>
            <person name="Bruemmer F."/>
            <person name="Labrenz M."/>
            <person name="Spormann A.M."/>
            <person name="Op den Camp H."/>
            <person name="Overmann J."/>
            <person name="Amann R."/>
            <person name="Jetten M.S.M."/>
            <person name="Mascher T."/>
            <person name="Medema M.H."/>
            <person name="Devos D.P."/>
            <person name="Kaster A.-K."/>
            <person name="Ovreas L."/>
            <person name="Rohde M."/>
            <person name="Galperin M.Y."/>
            <person name="Jogler C."/>
        </authorList>
    </citation>
    <scope>NUCLEOTIDE SEQUENCE [LARGE SCALE GENOMIC DNA]</scope>
    <source>
        <strain evidence="14 15">ElP</strain>
    </source>
</reference>
<evidence type="ECO:0000259" key="11">
    <source>
        <dbReference type="PROSITE" id="PS50110"/>
    </source>
</evidence>
<evidence type="ECO:0000313" key="14">
    <source>
        <dbReference type="EMBL" id="QDV32179.1"/>
    </source>
</evidence>
<evidence type="ECO:0000256" key="9">
    <source>
        <dbReference type="SAM" id="MobiDB-lite"/>
    </source>
</evidence>
<dbReference type="SMART" id="SM00091">
    <property type="entry name" value="PAS"/>
    <property type="match status" value="2"/>
</dbReference>
<dbReference type="InterPro" id="IPR000780">
    <property type="entry name" value="CheR_MeTrfase"/>
</dbReference>
<feature type="region of interest" description="Disordered" evidence="9">
    <location>
        <begin position="1"/>
        <end position="30"/>
    </location>
</feature>
<dbReference type="Gene3D" id="3.30.565.10">
    <property type="entry name" value="Histidine kinase-like ATPase, C-terminal domain"/>
    <property type="match status" value="1"/>
</dbReference>
<keyword evidence="5" id="KW-0418">Kinase</keyword>
<evidence type="ECO:0000259" key="10">
    <source>
        <dbReference type="PROSITE" id="PS50109"/>
    </source>
</evidence>
<evidence type="ECO:0000256" key="2">
    <source>
        <dbReference type="ARBA" id="ARBA00012438"/>
    </source>
</evidence>
<proteinExistence type="predicted"/>
<feature type="active site" evidence="6">
    <location>
        <position position="39"/>
    </location>
</feature>
<dbReference type="GO" id="GO:0000155">
    <property type="term" value="F:phosphorelay sensor kinase activity"/>
    <property type="evidence" value="ECO:0007669"/>
    <property type="project" value="InterPro"/>
</dbReference>
<dbReference type="InterPro" id="IPR000014">
    <property type="entry name" value="PAS"/>
</dbReference>
<feature type="modified residue" description="4-aspartylphosphate" evidence="7">
    <location>
        <position position="1321"/>
    </location>
</feature>
<dbReference type="PANTHER" id="PTHR24422:SF27">
    <property type="entry name" value="PROTEIN-GLUTAMATE O-METHYLTRANSFERASE"/>
    <property type="match status" value="1"/>
</dbReference>
<feature type="active site" evidence="6">
    <location>
        <position position="158"/>
    </location>
</feature>
<organism evidence="14 15">
    <name type="scientific">Tautonia plasticadhaerens</name>
    <dbReference type="NCBI Taxonomy" id="2527974"/>
    <lineage>
        <taxon>Bacteria</taxon>
        <taxon>Pseudomonadati</taxon>
        <taxon>Planctomycetota</taxon>
        <taxon>Planctomycetia</taxon>
        <taxon>Isosphaerales</taxon>
        <taxon>Isosphaeraceae</taxon>
        <taxon>Tautonia</taxon>
    </lineage>
</organism>
<accession>A0A518GUB3</accession>
<sequence>MSPVEPEEPLEPATGDDPRAPGEPGETRAPFPVVGIGASAGGLEAFRRLLSRIPADPGMAIVLVQHLDPHAESNLPDILATVSKMPVVWAVDGMPITPNRVHVNPPNMTLEVVWGKLRLTPRPHDKRPFMPIDYMMRSLAQDVGSRAVGVILTGGGTDGTLGLRSIKDADGITFVQDTETATHDAMPRSAIASGAVDEVLPPEGIADELARIGRSSYMNGGDPGEKAPEPGGDLGEAELGRIFGLMRASTGVDFSRYKRSTILRRVRRRMALRRVDRTEEYLWSLQADENELTALYQDFLIRVTSFFRDPEVFESLRRDIFPQLLQDRAPEAPIRIWVAGCSTGEEVYSLAITLLEALGDRAHATPIKILATDVNDRALEIARAGSYVENVAMDIAPDLLRRHFIRTDGSFQISKAIRDLCVFSRHDVTRDPPFARLDVVSCRNLLIYLDLAAQKRILPLFHYGLKPDGYLMLGPSETIGGFGELFAPVSPEHKIFSRKATVARPHPLFERMEPPDEEGQPRRRIPLYPAPDPVLLDVQREADRAVLARFSPPGVLVDEDLHILQFRGRTDPYLAQAPGSPNLGLLKMAREGLLVELRVAIGQARVEDASVRRPAVRLERDGRAFPIEIIVVPLRQEGIKGRFFLVLFEEHPRLPARLSSSHQLSPQTEAETGGLAVEEARLQVIALRRELDATREYLQAVVEENEATTEELKSANEEILSSNEELQSTNEELQTAKEEMQSTNEELQTVNDELNHRNAELARINDDLVNLFGSVNIAIVMVSRDLKIRRFTTPAEKVLNLMGHDIGRPIDHIRPNVEVPDLGRHLAEVISSLAPRDLEVQDREGRWYSFRLRPYITVENKIDGAVLAIVDIDEIKRSTLKVRRALDYAEAIVESVRQPLLVLDEGLVVRRVNQAFCRTFRLSSGEVVGRPMAKLGGAWADPELTEALRPVLAEGRPVKGRELTADFPIIGHRTFQYGGGLIDWKGAGTPMILLAMDDITDRKREAERDRMLMRELSARIEAEQANRKKDEFLAMLAHELRNPLSPVLNALLVLRSPGASPGDLEWATQIMERQVRHMARLIDDLLDVSRVMRGSIQLRTERIDLGRVARQVVENVRSFVRSRRHELTVSIPEQPIPMFADPVRVEQILTNLLHNAAKYTPEAGKISLTIDRGEGEAVVRVKDNGIGIDPDQLGEVFELFMQADKSLDRSLGGLGIGLTLVKTLVELHGGSIQGFSEGPGLGSEFVVRLPEAADAVEGPRVEEDGEPTPPRRILIVDDSPDALRTMEVLLHRLGHDIRTAPDGPSALAAVAEFGPDLVLLDLGLPGLDGYQVARRLRDGPPTAGLTLVALSGYGQEEDLRRCREAGFDDHAVKPIDLDRLQQLLHVRRG</sequence>
<dbReference type="FunFam" id="3.30.565.10:FF:000006">
    <property type="entry name" value="Sensor histidine kinase WalK"/>
    <property type="match status" value="1"/>
</dbReference>
<dbReference type="GO" id="GO:0000156">
    <property type="term" value="F:phosphorelay response regulator activity"/>
    <property type="evidence" value="ECO:0007669"/>
    <property type="project" value="InterPro"/>
</dbReference>
<name>A0A518GUB3_9BACT</name>
<gene>
    <name evidence="14" type="primary">bvgS_1</name>
    <name evidence="14" type="ORF">ElP_00020</name>
</gene>
<dbReference type="Pfam" id="PF13596">
    <property type="entry name" value="PAS_10"/>
    <property type="match status" value="1"/>
</dbReference>
<dbReference type="GO" id="GO:0008757">
    <property type="term" value="F:S-adenosylmethionine-dependent methyltransferase activity"/>
    <property type="evidence" value="ECO:0007669"/>
    <property type="project" value="InterPro"/>
</dbReference>
<keyword evidence="15" id="KW-1185">Reference proteome</keyword>
<feature type="domain" description="CheB-type methylesterase" evidence="12">
    <location>
        <begin position="30"/>
        <end position="209"/>
    </location>
</feature>
<comment type="catalytic activity">
    <reaction evidence="1">
        <text>ATP + protein L-histidine = ADP + protein N-phospho-L-histidine.</text>
        <dbReference type="EC" id="2.7.13.3"/>
    </reaction>
</comment>
<evidence type="ECO:0000256" key="5">
    <source>
        <dbReference type="ARBA" id="ARBA00022777"/>
    </source>
</evidence>
<evidence type="ECO:0000256" key="6">
    <source>
        <dbReference type="PROSITE-ProRule" id="PRU00050"/>
    </source>
</evidence>
<dbReference type="Pfam" id="PF08448">
    <property type="entry name" value="PAS_4"/>
    <property type="match status" value="1"/>
</dbReference>
<dbReference type="InterPro" id="IPR013656">
    <property type="entry name" value="PAS_4"/>
</dbReference>
<dbReference type="SUPFAM" id="SSF47757">
    <property type="entry name" value="Chemotaxis receptor methyltransferase CheR, N-terminal domain"/>
    <property type="match status" value="1"/>
</dbReference>
<dbReference type="SUPFAM" id="SSF52172">
    <property type="entry name" value="CheY-like"/>
    <property type="match status" value="1"/>
</dbReference>
<keyword evidence="6" id="KW-0378">Hydrolase</keyword>
<dbReference type="InterPro" id="IPR022642">
    <property type="entry name" value="CheR_C"/>
</dbReference>
<dbReference type="Pfam" id="PF00072">
    <property type="entry name" value="Response_reg"/>
    <property type="match status" value="1"/>
</dbReference>
<dbReference type="SMART" id="SM00138">
    <property type="entry name" value="MeTrc"/>
    <property type="match status" value="1"/>
</dbReference>
<dbReference type="PROSITE" id="PS50110">
    <property type="entry name" value="RESPONSE_REGULATORY"/>
    <property type="match status" value="1"/>
</dbReference>
<dbReference type="CDD" id="cd00082">
    <property type="entry name" value="HisKA"/>
    <property type="match status" value="1"/>
</dbReference>
<dbReference type="InterPro" id="IPR011006">
    <property type="entry name" value="CheY-like_superfamily"/>
</dbReference>
<dbReference type="Pfam" id="PF01739">
    <property type="entry name" value="CheR"/>
    <property type="match status" value="1"/>
</dbReference>
<dbReference type="Pfam" id="PF03705">
    <property type="entry name" value="CheR_N"/>
    <property type="match status" value="1"/>
</dbReference>
<evidence type="ECO:0000256" key="1">
    <source>
        <dbReference type="ARBA" id="ARBA00000085"/>
    </source>
</evidence>
<dbReference type="InterPro" id="IPR005467">
    <property type="entry name" value="His_kinase_dom"/>
</dbReference>
<evidence type="ECO:0000313" key="15">
    <source>
        <dbReference type="Proteomes" id="UP000317835"/>
    </source>
</evidence>
<keyword evidence="6" id="KW-0145">Chemotaxis</keyword>
<dbReference type="SUPFAM" id="SSF47384">
    <property type="entry name" value="Homodimeric domain of signal transducing histidine kinase"/>
    <property type="match status" value="1"/>
</dbReference>